<dbReference type="Proteomes" id="UP000007115">
    <property type="component" value="Unassembled WGS sequence"/>
</dbReference>
<dbReference type="STRING" id="413071.G9MJV6"/>
<proteinExistence type="predicted"/>
<dbReference type="eggNOG" id="ENOG502ST4V">
    <property type="taxonomic scope" value="Eukaryota"/>
</dbReference>
<dbReference type="PANTHER" id="PTHR24148">
    <property type="entry name" value="ANKYRIN REPEAT DOMAIN-CONTAINING PROTEIN 39 HOMOLOG-RELATED"/>
    <property type="match status" value="1"/>
</dbReference>
<keyword evidence="3" id="KW-1185">Reference proteome</keyword>
<evidence type="ECO:0000313" key="2">
    <source>
        <dbReference type="EMBL" id="EHK25767.1"/>
    </source>
</evidence>
<dbReference type="HOGENOM" id="CLU_004184_6_2_1"/>
<dbReference type="OMA" id="FYWIDSL"/>
<dbReference type="PANTHER" id="PTHR24148:SF73">
    <property type="entry name" value="HET DOMAIN PROTEIN (AFU_ORTHOLOGUE AFUA_8G01020)"/>
    <property type="match status" value="1"/>
</dbReference>
<gene>
    <name evidence="2" type="ORF">TRIVIDRAFT_138476</name>
</gene>
<feature type="domain" description="Heterokaryon incompatibility" evidence="1">
    <location>
        <begin position="29"/>
        <end position="128"/>
    </location>
</feature>
<dbReference type="VEuPathDB" id="FungiDB:TRIVIDRAFT_138476"/>
<evidence type="ECO:0000259" key="1">
    <source>
        <dbReference type="Pfam" id="PF06985"/>
    </source>
</evidence>
<dbReference type="GeneID" id="25787765"/>
<organism evidence="2 3">
    <name type="scientific">Hypocrea virens (strain Gv29-8 / FGSC 10586)</name>
    <name type="common">Gliocladium virens</name>
    <name type="synonym">Trichoderma virens</name>
    <dbReference type="NCBI Taxonomy" id="413071"/>
    <lineage>
        <taxon>Eukaryota</taxon>
        <taxon>Fungi</taxon>
        <taxon>Dikarya</taxon>
        <taxon>Ascomycota</taxon>
        <taxon>Pezizomycotina</taxon>
        <taxon>Sordariomycetes</taxon>
        <taxon>Hypocreomycetidae</taxon>
        <taxon>Hypocreales</taxon>
        <taxon>Hypocreaceae</taxon>
        <taxon>Trichoderma</taxon>
    </lineage>
</organism>
<dbReference type="EMBL" id="ABDF02000003">
    <property type="protein sequence ID" value="EHK25767.1"/>
    <property type="molecule type" value="Genomic_DNA"/>
</dbReference>
<dbReference type="OrthoDB" id="3553147at2759"/>
<dbReference type="InterPro" id="IPR010730">
    <property type="entry name" value="HET"/>
</dbReference>
<name>G9MJV6_HYPVG</name>
<accession>G9MJV6</accession>
<dbReference type="AlphaFoldDB" id="G9MJV6"/>
<dbReference type="Pfam" id="PF06985">
    <property type="entry name" value="HET"/>
    <property type="match status" value="1"/>
</dbReference>
<dbReference type="InterPro" id="IPR052895">
    <property type="entry name" value="HetReg/Transcr_Mod"/>
</dbReference>
<sequence>IRLVLINSTADGHILLSWNVFPLSAAPAYRALSYTWGFARGVPEYEDPVFRYEGQGGVSTSMPKNLLYALLRITKLDEGAFYWIDSLCINQKNTRERSEQVAAMKDIYEHAAAVDVWLGPATDSESEAIHRV</sequence>
<comment type="caution">
    <text evidence="2">The sequence shown here is derived from an EMBL/GenBank/DDBJ whole genome shotgun (WGS) entry which is preliminary data.</text>
</comment>
<dbReference type="InParanoid" id="G9MJV6"/>
<evidence type="ECO:0000313" key="3">
    <source>
        <dbReference type="Proteomes" id="UP000007115"/>
    </source>
</evidence>
<feature type="non-terminal residue" evidence="2">
    <location>
        <position position="1"/>
    </location>
</feature>
<reference evidence="2 3" key="1">
    <citation type="journal article" date="2011" name="Genome Biol.">
        <title>Comparative genome sequence analysis underscores mycoparasitism as the ancestral life style of Trichoderma.</title>
        <authorList>
            <person name="Kubicek C.P."/>
            <person name="Herrera-Estrella A."/>
            <person name="Seidl-Seiboth V."/>
            <person name="Martinez D.A."/>
            <person name="Druzhinina I.S."/>
            <person name="Thon M."/>
            <person name="Zeilinger S."/>
            <person name="Casas-Flores S."/>
            <person name="Horwitz B.A."/>
            <person name="Mukherjee P.K."/>
            <person name="Mukherjee M."/>
            <person name="Kredics L."/>
            <person name="Alcaraz L.D."/>
            <person name="Aerts A."/>
            <person name="Antal Z."/>
            <person name="Atanasova L."/>
            <person name="Cervantes-Badillo M.G."/>
            <person name="Challacombe J."/>
            <person name="Chertkov O."/>
            <person name="McCluskey K."/>
            <person name="Coulpier F."/>
            <person name="Deshpande N."/>
            <person name="von Doehren H."/>
            <person name="Ebbole D.J."/>
            <person name="Esquivel-Naranjo E.U."/>
            <person name="Fekete E."/>
            <person name="Flipphi M."/>
            <person name="Glaser F."/>
            <person name="Gomez-Rodriguez E.Y."/>
            <person name="Gruber S."/>
            <person name="Han C."/>
            <person name="Henrissat B."/>
            <person name="Hermosa R."/>
            <person name="Hernandez-Onate M."/>
            <person name="Karaffa L."/>
            <person name="Kosti I."/>
            <person name="Le Crom S."/>
            <person name="Lindquist E."/>
            <person name="Lucas S."/>
            <person name="Luebeck M."/>
            <person name="Luebeck P.S."/>
            <person name="Margeot A."/>
            <person name="Metz B."/>
            <person name="Misra M."/>
            <person name="Nevalainen H."/>
            <person name="Omann M."/>
            <person name="Packer N."/>
            <person name="Perrone G."/>
            <person name="Uresti-Rivera E.E."/>
            <person name="Salamov A."/>
            <person name="Schmoll M."/>
            <person name="Seiboth B."/>
            <person name="Shapiro H."/>
            <person name="Sukno S."/>
            <person name="Tamayo-Ramos J.A."/>
            <person name="Tisch D."/>
            <person name="Wiest A."/>
            <person name="Wilkinson H.H."/>
            <person name="Zhang M."/>
            <person name="Coutinho P.M."/>
            <person name="Kenerley C.M."/>
            <person name="Monte E."/>
            <person name="Baker S.E."/>
            <person name="Grigoriev I.V."/>
        </authorList>
    </citation>
    <scope>NUCLEOTIDE SEQUENCE [LARGE SCALE GENOMIC DNA]</scope>
    <source>
        <strain evidence="3">Gv29-8 / FGSC 10586</strain>
    </source>
</reference>
<protein>
    <recommendedName>
        <fullName evidence="1">Heterokaryon incompatibility domain-containing protein</fullName>
    </recommendedName>
</protein>
<dbReference type="RefSeq" id="XP_013959967.1">
    <property type="nucleotide sequence ID" value="XM_014104492.1"/>
</dbReference>
<feature type="non-terminal residue" evidence="2">
    <location>
        <position position="132"/>
    </location>
</feature>